<feature type="transmembrane region" description="Helical" evidence="1">
    <location>
        <begin position="162"/>
        <end position="182"/>
    </location>
</feature>
<dbReference type="EMBL" id="CAXLJM020000164">
    <property type="protein sequence ID" value="CAL8147180.1"/>
    <property type="molecule type" value="Genomic_DNA"/>
</dbReference>
<reference evidence="2 3" key="1">
    <citation type="submission" date="2024-08" db="EMBL/GenBank/DDBJ databases">
        <authorList>
            <person name="Cucini C."/>
            <person name="Frati F."/>
        </authorList>
    </citation>
    <scope>NUCLEOTIDE SEQUENCE [LARGE SCALE GENOMIC DNA]</scope>
</reference>
<keyword evidence="1" id="KW-0472">Membrane</keyword>
<evidence type="ECO:0000256" key="1">
    <source>
        <dbReference type="SAM" id="Phobius"/>
    </source>
</evidence>
<protein>
    <recommendedName>
        <fullName evidence="4">Odorant receptor</fullName>
    </recommendedName>
</protein>
<accession>A0ABP1SA20</accession>
<proteinExistence type="predicted"/>
<keyword evidence="1" id="KW-0812">Transmembrane</keyword>
<feature type="transmembrane region" description="Helical" evidence="1">
    <location>
        <begin position="40"/>
        <end position="64"/>
    </location>
</feature>
<feature type="transmembrane region" description="Helical" evidence="1">
    <location>
        <begin position="212"/>
        <end position="235"/>
    </location>
</feature>
<name>A0ABP1SA20_9HEXA</name>
<evidence type="ECO:0000313" key="3">
    <source>
        <dbReference type="Proteomes" id="UP001642540"/>
    </source>
</evidence>
<evidence type="ECO:0008006" key="4">
    <source>
        <dbReference type="Google" id="ProtNLM"/>
    </source>
</evidence>
<organism evidence="2 3">
    <name type="scientific">Orchesella dallaii</name>
    <dbReference type="NCBI Taxonomy" id="48710"/>
    <lineage>
        <taxon>Eukaryota</taxon>
        <taxon>Metazoa</taxon>
        <taxon>Ecdysozoa</taxon>
        <taxon>Arthropoda</taxon>
        <taxon>Hexapoda</taxon>
        <taxon>Collembola</taxon>
        <taxon>Entomobryomorpha</taxon>
        <taxon>Entomobryoidea</taxon>
        <taxon>Orchesellidae</taxon>
        <taxon>Orchesellinae</taxon>
        <taxon>Orchesella</taxon>
    </lineage>
</organism>
<feature type="transmembrane region" description="Helical" evidence="1">
    <location>
        <begin position="91"/>
        <end position="117"/>
    </location>
</feature>
<keyword evidence="1" id="KW-1133">Transmembrane helix</keyword>
<sequence>MISEKFLRVLKWRMSLMKYSSFTFICWDNKTNRMTLKKNVYSVFNCCYLITYLYCMSIVSTYFATGFIFPEPNNGIDDVFDEGYQPRDEELATLCGLAHLMYACACLGLMGNLYVLLLTKREEFVNYVTVSIDNSLRDQEKYKELLQCHPEAKRIQTLSECIIFLVAAATVVVPVIFGTVIFHEFCPEHQMFLRLFEVKIRFEWKFVPLWLYVNYITLQCCDLIFILDIGGILYLNNCITWLRLLKPVAIKAAPESPKFLCNLGCTLDRNEVIMVYKKQQLLHGRFHGFFASNLVTGHHATFLHINAIGLYICIRRWENIYKPEYFMAILGPFFCILAEWIEVNFVENVMAKSAAYLNALDSLTKTGNWRLKGFRKYWEALHVLEPKLAYPYYMLTYENFLLFLNEVVDKVVFLLV</sequence>
<gene>
    <name evidence="2" type="ORF">ODALV1_LOCUS31061</name>
</gene>
<keyword evidence="3" id="KW-1185">Reference proteome</keyword>
<evidence type="ECO:0000313" key="2">
    <source>
        <dbReference type="EMBL" id="CAL8147180.1"/>
    </source>
</evidence>
<dbReference type="Proteomes" id="UP001642540">
    <property type="component" value="Unassembled WGS sequence"/>
</dbReference>
<comment type="caution">
    <text evidence="2">The sequence shown here is derived from an EMBL/GenBank/DDBJ whole genome shotgun (WGS) entry which is preliminary data.</text>
</comment>